<organism evidence="5">
    <name type="scientific">hydrothermal vent metagenome</name>
    <dbReference type="NCBI Taxonomy" id="652676"/>
    <lineage>
        <taxon>unclassified sequences</taxon>
        <taxon>metagenomes</taxon>
        <taxon>ecological metagenomes</taxon>
    </lineage>
</organism>
<evidence type="ECO:0000313" key="5">
    <source>
        <dbReference type="EMBL" id="VAW14513.1"/>
    </source>
</evidence>
<evidence type="ECO:0000256" key="1">
    <source>
        <dbReference type="ARBA" id="ARBA00023002"/>
    </source>
</evidence>
<dbReference type="PANTHER" id="PTHR30524">
    <property type="entry name" value="MANNITOL-1-PHOSPHATE 5-DEHYDROGENASE"/>
    <property type="match status" value="1"/>
</dbReference>
<dbReference type="Pfam" id="PF01232">
    <property type="entry name" value="Mannitol_dh"/>
    <property type="match status" value="1"/>
</dbReference>
<dbReference type="InterPro" id="IPR036291">
    <property type="entry name" value="NAD(P)-bd_dom_sf"/>
</dbReference>
<name>A0A3B0TEE5_9ZZZZ</name>
<gene>
    <name evidence="5" type="ORF">MNBD_BACTEROID01-1360</name>
</gene>
<sequence length="407" mass="45812">MIQQDKIAIFGAGKIGRGFIGQLFSRGGFEVVFIDVYKPVINELNLHGGYNVVFKSGQENVIRVTNARGVFAGDRQKVVAEVATAGIAAVSVGLNGLKEIFPLLGEALKMRLNSYGLEPLDLIIAENTRNADIYIQNELKKLLPPDFPLDAMIGLIETSIGKMIPLMRKEDLKKDLLRIFAEPYNTLILDKEAFKNAIPQIEGLSPKENIKAWVDRKLFIHNLGHSAAAYIGYLYNPRFIYIYETLAVPEVYYKVRGAMLQSAAILIGKYPNEFSREDMELHINDLLVRFQNKALRDTVFRCGCDLKRKLGQEDRLVGAIKLAGASSLPYDKILYALVCACHFRAKDENGQMLEKDIDFVGIYEKGLHEVMALVCGFDEVNDKQLLQKAKAIDNSLKYLYKPQRDRD</sequence>
<dbReference type="InterPro" id="IPR013131">
    <property type="entry name" value="Mannitol_DH_N"/>
</dbReference>
<dbReference type="GO" id="GO:0019592">
    <property type="term" value="P:mannitol catabolic process"/>
    <property type="evidence" value="ECO:0007669"/>
    <property type="project" value="TreeGrafter"/>
</dbReference>
<dbReference type="AlphaFoldDB" id="A0A3B0TEE5"/>
<dbReference type="InterPro" id="IPR013328">
    <property type="entry name" value="6PGD_dom2"/>
</dbReference>
<dbReference type="EC" id="1.1.1.17" evidence="5"/>
<keyword evidence="2" id="KW-0520">NAD</keyword>
<protein>
    <submittedName>
        <fullName evidence="5">Mannitol-1-phosphate 5-dehydrogenase</fullName>
        <ecNumber evidence="5">1.1.1.17</ecNumber>
    </submittedName>
</protein>
<dbReference type="GO" id="GO:0005829">
    <property type="term" value="C:cytosol"/>
    <property type="evidence" value="ECO:0007669"/>
    <property type="project" value="TreeGrafter"/>
</dbReference>
<accession>A0A3B0TEE5</accession>
<dbReference type="PANTHER" id="PTHR30524:SF0">
    <property type="entry name" value="ALTRONATE OXIDOREDUCTASE-RELATED"/>
    <property type="match status" value="1"/>
</dbReference>
<dbReference type="SUPFAM" id="SSF48179">
    <property type="entry name" value="6-phosphogluconate dehydrogenase C-terminal domain-like"/>
    <property type="match status" value="1"/>
</dbReference>
<reference evidence="5" key="1">
    <citation type="submission" date="2018-06" db="EMBL/GenBank/DDBJ databases">
        <authorList>
            <person name="Zhirakovskaya E."/>
        </authorList>
    </citation>
    <scope>NUCLEOTIDE SEQUENCE</scope>
</reference>
<dbReference type="Gene3D" id="1.10.1040.10">
    <property type="entry name" value="N-(1-d-carboxylethyl)-l-norvaline Dehydrogenase, domain 2"/>
    <property type="match status" value="1"/>
</dbReference>
<evidence type="ECO:0000259" key="3">
    <source>
        <dbReference type="Pfam" id="PF01232"/>
    </source>
</evidence>
<evidence type="ECO:0000259" key="4">
    <source>
        <dbReference type="Pfam" id="PF08125"/>
    </source>
</evidence>
<proteinExistence type="predicted"/>
<dbReference type="SUPFAM" id="SSF51735">
    <property type="entry name" value="NAD(P)-binding Rossmann-fold domains"/>
    <property type="match status" value="1"/>
</dbReference>
<dbReference type="InterPro" id="IPR013118">
    <property type="entry name" value="Mannitol_DH_C"/>
</dbReference>
<keyword evidence="1 5" id="KW-0560">Oxidoreductase</keyword>
<dbReference type="Gene3D" id="3.40.50.720">
    <property type="entry name" value="NAD(P)-binding Rossmann-like Domain"/>
    <property type="match status" value="1"/>
</dbReference>
<evidence type="ECO:0000256" key="2">
    <source>
        <dbReference type="ARBA" id="ARBA00023027"/>
    </source>
</evidence>
<dbReference type="InterPro" id="IPR008927">
    <property type="entry name" value="6-PGluconate_DH-like_C_sf"/>
</dbReference>
<feature type="domain" description="Mannitol dehydrogenase C-terminal" evidence="4">
    <location>
        <begin position="209"/>
        <end position="385"/>
    </location>
</feature>
<dbReference type="Pfam" id="PF08125">
    <property type="entry name" value="Mannitol_dh_C"/>
    <property type="match status" value="1"/>
</dbReference>
<dbReference type="GO" id="GO:0008926">
    <property type="term" value="F:mannitol-1-phosphate 5-dehydrogenase activity"/>
    <property type="evidence" value="ECO:0007669"/>
    <property type="project" value="UniProtKB-EC"/>
</dbReference>
<dbReference type="EMBL" id="UOEP01000037">
    <property type="protein sequence ID" value="VAW14513.1"/>
    <property type="molecule type" value="Genomic_DNA"/>
</dbReference>
<feature type="domain" description="Mannitol dehydrogenase N-terminal" evidence="3">
    <location>
        <begin position="6"/>
        <end position="203"/>
    </location>
</feature>